<evidence type="ECO:0000313" key="4">
    <source>
        <dbReference type="Proteomes" id="UP000270190"/>
    </source>
</evidence>
<dbReference type="STRING" id="2756.BFR44_08360"/>
<dbReference type="Proteomes" id="UP000270190">
    <property type="component" value="Unassembled WGS sequence"/>
</dbReference>
<reference evidence="1 3" key="1">
    <citation type="submission" date="2017-09" db="EMBL/GenBank/DDBJ databases">
        <title>Complete Genome Sequences of Two Strains of the Meat Spoilage Bacterium Brochothrix thermosphacta Isolated from Ground Chicken.</title>
        <authorList>
            <person name="Paoli G.C."/>
            <person name="Wijey C."/>
            <person name="Chen C.-Y."/>
            <person name="Nguyen L."/>
            <person name="Yan X."/>
            <person name="Irwin P.L."/>
        </authorList>
    </citation>
    <scope>NUCLEOTIDE SEQUENCE [LARGE SCALE GENOMIC DNA]</scope>
    <source>
        <strain evidence="1 3">BI</strain>
    </source>
</reference>
<protein>
    <submittedName>
        <fullName evidence="1">Uncharacterized protein</fullName>
    </submittedName>
</protein>
<dbReference type="Proteomes" id="UP000243591">
    <property type="component" value="Chromosome"/>
</dbReference>
<dbReference type="RefSeq" id="WP_029090614.1">
    <property type="nucleotide sequence ID" value="NZ_CBCPHX010000002.1"/>
</dbReference>
<dbReference type="OrthoDB" id="2361617at2"/>
<evidence type="ECO:0000313" key="3">
    <source>
        <dbReference type="Proteomes" id="UP000243591"/>
    </source>
</evidence>
<evidence type="ECO:0000313" key="2">
    <source>
        <dbReference type="EMBL" id="SPP26025.1"/>
    </source>
</evidence>
<evidence type="ECO:0000313" key="1">
    <source>
        <dbReference type="EMBL" id="ATF26501.1"/>
    </source>
</evidence>
<dbReference type="GeneID" id="66536779"/>
<reference evidence="4" key="2">
    <citation type="submission" date="2018-04" db="EMBL/GenBank/DDBJ databases">
        <authorList>
            <person name="Illikoud N."/>
        </authorList>
    </citation>
    <scope>NUCLEOTIDE SEQUENCE [LARGE SCALE GENOMIC DNA]</scope>
</reference>
<dbReference type="EMBL" id="CP023483">
    <property type="protein sequence ID" value="ATF26501.1"/>
    <property type="molecule type" value="Genomic_DNA"/>
</dbReference>
<dbReference type="AlphaFoldDB" id="A0A1D2KKG0"/>
<dbReference type="EMBL" id="OUNC01000001">
    <property type="protein sequence ID" value="SPP26025.1"/>
    <property type="molecule type" value="Genomic_DNA"/>
</dbReference>
<accession>A0A1D2KKG0</accession>
<keyword evidence="3" id="KW-1185">Reference proteome</keyword>
<gene>
    <name evidence="2" type="ORF">BTBSAS_10232</name>
    <name evidence="1" type="ORF">CNY62_08940</name>
</gene>
<name>A0A1D2KKG0_BROTH</name>
<sequence>MSNNKQICFFQTKINGTPILFQIVGFSPVNSWGEIYAEVNQEKYRFVGYHRNKVLTCAICETQRLLTNIVNKNNS</sequence>
<dbReference type="KEGG" id="bths:CNY62_08940"/>
<reference evidence="2" key="3">
    <citation type="submission" date="2018-04" db="EMBL/GenBank/DDBJ databases">
        <authorList>
            <person name="Go L.Y."/>
            <person name="Mitchell J.A."/>
        </authorList>
    </citation>
    <scope>NUCLEOTIDE SEQUENCE</scope>
    <source>
        <strain evidence="2">BSAS1 3</strain>
    </source>
</reference>
<organism evidence="1 3">
    <name type="scientific">Brochothrix thermosphacta</name>
    <name type="common">Microbacterium thermosphactum</name>
    <dbReference type="NCBI Taxonomy" id="2756"/>
    <lineage>
        <taxon>Bacteria</taxon>
        <taxon>Bacillati</taxon>
        <taxon>Bacillota</taxon>
        <taxon>Bacilli</taxon>
        <taxon>Bacillales</taxon>
        <taxon>Listeriaceae</taxon>
        <taxon>Brochothrix</taxon>
    </lineage>
</organism>
<proteinExistence type="predicted"/>